<reference evidence="1" key="1">
    <citation type="submission" date="2020-06" db="EMBL/GenBank/DDBJ databases">
        <title>Unique genomic features of the anaerobic methanotrophic archaea.</title>
        <authorList>
            <person name="Chadwick G.L."/>
            <person name="Skennerton C.T."/>
            <person name="Laso-Perez R."/>
            <person name="Leu A.O."/>
            <person name="Speth D.R."/>
            <person name="Yu H."/>
            <person name="Morgan-Lang C."/>
            <person name="Hatzenpichler R."/>
            <person name="Goudeau D."/>
            <person name="Malmstrom R."/>
            <person name="Brazelton W.J."/>
            <person name="Woyke T."/>
            <person name="Hallam S.J."/>
            <person name="Tyson G.W."/>
            <person name="Wegener G."/>
            <person name="Boetius A."/>
            <person name="Orphan V."/>
        </authorList>
    </citation>
    <scope>NUCLEOTIDE SEQUENCE</scope>
</reference>
<protein>
    <submittedName>
        <fullName evidence="1">Uncharacterized protein</fullName>
    </submittedName>
</protein>
<proteinExistence type="predicted"/>
<accession>A0A7G9YTI7</accession>
<dbReference type="EMBL" id="MT631466">
    <property type="protein sequence ID" value="QNO51321.1"/>
    <property type="molecule type" value="Genomic_DNA"/>
</dbReference>
<sequence length="35" mass="4026">MKKDFKGQVGTADRNMELTRTILLTFPIEEKEVVS</sequence>
<name>A0A7G9YTI7_9EURY</name>
<gene>
    <name evidence="1" type="ORF">HDBBLJII_00018</name>
</gene>
<evidence type="ECO:0000313" key="1">
    <source>
        <dbReference type="EMBL" id="QNO51321.1"/>
    </source>
</evidence>
<organism evidence="1">
    <name type="scientific">Candidatus Methanophagaceae archaeon ANME-1 ERB6</name>
    <dbReference type="NCBI Taxonomy" id="2759912"/>
    <lineage>
        <taxon>Archaea</taxon>
        <taxon>Methanobacteriati</taxon>
        <taxon>Methanobacteriota</taxon>
        <taxon>Stenosarchaea group</taxon>
        <taxon>Methanomicrobia</taxon>
        <taxon>Candidatus Methanophagales</taxon>
        <taxon>Candidatus Methanophagaceae</taxon>
    </lineage>
</organism>
<dbReference type="AlphaFoldDB" id="A0A7G9YTI7"/>